<dbReference type="InterPro" id="IPR013025">
    <property type="entry name" value="Ribosomal_uL23-like"/>
</dbReference>
<proteinExistence type="inferred from homology"/>
<dbReference type="SUPFAM" id="SSF54189">
    <property type="entry name" value="Ribosomal proteins S24e, L23 and L15e"/>
    <property type="match status" value="1"/>
</dbReference>
<name>A0A9W8MNG0_9AGAR</name>
<organism evidence="6 7">
    <name type="scientific">Candolleomyces eurysporus</name>
    <dbReference type="NCBI Taxonomy" id="2828524"/>
    <lineage>
        <taxon>Eukaryota</taxon>
        <taxon>Fungi</taxon>
        <taxon>Dikarya</taxon>
        <taxon>Basidiomycota</taxon>
        <taxon>Agaricomycotina</taxon>
        <taxon>Agaricomycetes</taxon>
        <taxon>Agaricomycetidae</taxon>
        <taxon>Agaricales</taxon>
        <taxon>Agaricineae</taxon>
        <taxon>Psathyrellaceae</taxon>
        <taxon>Candolleomyces</taxon>
    </lineage>
</organism>
<feature type="non-terminal residue" evidence="6">
    <location>
        <position position="372"/>
    </location>
</feature>
<dbReference type="GO" id="GO:0032543">
    <property type="term" value="P:mitochondrial translation"/>
    <property type="evidence" value="ECO:0007669"/>
    <property type="project" value="TreeGrafter"/>
</dbReference>
<feature type="region of interest" description="Disordered" evidence="5">
    <location>
        <begin position="344"/>
        <end position="372"/>
    </location>
</feature>
<dbReference type="GO" id="GO:0005762">
    <property type="term" value="C:mitochondrial large ribosomal subunit"/>
    <property type="evidence" value="ECO:0007669"/>
    <property type="project" value="TreeGrafter"/>
</dbReference>
<dbReference type="OrthoDB" id="275582at2759"/>
<dbReference type="EMBL" id="JANBPK010000709">
    <property type="protein sequence ID" value="KAJ2934884.1"/>
    <property type="molecule type" value="Genomic_DNA"/>
</dbReference>
<evidence type="ECO:0000256" key="5">
    <source>
        <dbReference type="SAM" id="MobiDB-lite"/>
    </source>
</evidence>
<dbReference type="InterPro" id="IPR012678">
    <property type="entry name" value="Ribosomal_uL23/eL15/eS24_sf"/>
</dbReference>
<evidence type="ECO:0000313" key="6">
    <source>
        <dbReference type="EMBL" id="KAJ2934884.1"/>
    </source>
</evidence>
<feature type="compositionally biased region" description="Polar residues" evidence="5">
    <location>
        <begin position="359"/>
        <end position="372"/>
    </location>
</feature>
<dbReference type="Gene3D" id="3.30.70.330">
    <property type="match status" value="1"/>
</dbReference>
<evidence type="ECO:0000256" key="4">
    <source>
        <dbReference type="ARBA" id="ARBA00039977"/>
    </source>
</evidence>
<dbReference type="AlphaFoldDB" id="A0A9W8MNG0"/>
<evidence type="ECO:0000256" key="2">
    <source>
        <dbReference type="ARBA" id="ARBA00022980"/>
    </source>
</evidence>
<gene>
    <name evidence="6" type="ORF">H1R20_g2294</name>
</gene>
<dbReference type="PANTHER" id="PTHR12059:SF5">
    <property type="entry name" value="LARGE RIBOSOMAL SUBUNIT PROTEIN UL23M"/>
    <property type="match status" value="1"/>
</dbReference>
<sequence length="372" mass="42471">MITANLRQQRQDHVGNCSHVRATLPGFANLRWQIFVFTVLHDDPGDMRSLGLRRLTCSLRQYSTGAALPDGALAARTASAPLAVKLRRRKKFGPIEAGETDANSSGLTPSEFARYKRLKALGQIPIQAHGKPMTGLQWIRMVNDRRSRIRGFKLETQEDGSKLVKVVGQRVYLPNIEFKLVRNHTPTGQPYNPYEATFRIAKSITKTDIRSYLDAVYGVKTTYIRTDNYYSPDDPRRGKMAHRSYKRAVVGLVDPFYYPHRVEDMEPEKKKERLDWLDKEFSITQMKELRREEILRQSIGHGSAAFRYNPQVATRRSKILALVAEKKLQREQLVDKIAEDIREKREKGEPLNYHALAQASKSTSTEGATTKA</sequence>
<dbReference type="InterPro" id="IPR012677">
    <property type="entry name" value="Nucleotide-bd_a/b_plait_sf"/>
</dbReference>
<accession>A0A9W8MNG0</accession>
<dbReference type="Pfam" id="PF00276">
    <property type="entry name" value="Ribosomal_L23"/>
    <property type="match status" value="1"/>
</dbReference>
<evidence type="ECO:0000313" key="7">
    <source>
        <dbReference type="Proteomes" id="UP001140091"/>
    </source>
</evidence>
<dbReference type="PANTHER" id="PTHR12059">
    <property type="entry name" value="RIBOSOMAL PROTEIN L23-RELATED"/>
    <property type="match status" value="1"/>
</dbReference>
<evidence type="ECO:0000256" key="3">
    <source>
        <dbReference type="ARBA" id="ARBA00023274"/>
    </source>
</evidence>
<keyword evidence="7" id="KW-1185">Reference proteome</keyword>
<reference evidence="6" key="1">
    <citation type="submission" date="2022-06" db="EMBL/GenBank/DDBJ databases">
        <title>Genome Sequence of Candolleomyces eurysporus.</title>
        <authorList>
            <person name="Buettner E."/>
        </authorList>
    </citation>
    <scope>NUCLEOTIDE SEQUENCE</scope>
    <source>
        <strain evidence="6">VTCC 930004</strain>
    </source>
</reference>
<dbReference type="GO" id="GO:0003735">
    <property type="term" value="F:structural constituent of ribosome"/>
    <property type="evidence" value="ECO:0007669"/>
    <property type="project" value="InterPro"/>
</dbReference>
<comment type="caution">
    <text evidence="6">The sequence shown here is derived from an EMBL/GenBank/DDBJ whole genome shotgun (WGS) entry which is preliminary data.</text>
</comment>
<dbReference type="Proteomes" id="UP001140091">
    <property type="component" value="Unassembled WGS sequence"/>
</dbReference>
<evidence type="ECO:0000256" key="1">
    <source>
        <dbReference type="ARBA" id="ARBA00006700"/>
    </source>
</evidence>
<comment type="similarity">
    <text evidence="1">Belongs to the universal ribosomal protein uL23 family.</text>
</comment>
<keyword evidence="3" id="KW-0687">Ribonucleoprotein</keyword>
<protein>
    <recommendedName>
        <fullName evidence="4">Large ribosomal subunit protein uL23m</fullName>
    </recommendedName>
</protein>
<keyword evidence="2" id="KW-0689">Ribosomal protein</keyword>